<organism evidence="1 2">
    <name type="scientific">Penicillium angulare</name>
    <dbReference type="NCBI Taxonomy" id="116970"/>
    <lineage>
        <taxon>Eukaryota</taxon>
        <taxon>Fungi</taxon>
        <taxon>Dikarya</taxon>
        <taxon>Ascomycota</taxon>
        <taxon>Pezizomycotina</taxon>
        <taxon>Eurotiomycetes</taxon>
        <taxon>Eurotiomycetidae</taxon>
        <taxon>Eurotiales</taxon>
        <taxon>Aspergillaceae</taxon>
        <taxon>Penicillium</taxon>
    </lineage>
</organism>
<reference evidence="1" key="1">
    <citation type="submission" date="2022-11" db="EMBL/GenBank/DDBJ databases">
        <authorList>
            <person name="Petersen C."/>
        </authorList>
    </citation>
    <scope>NUCLEOTIDE SEQUENCE</scope>
    <source>
        <strain evidence="1">IBT 30069</strain>
    </source>
</reference>
<keyword evidence="2" id="KW-1185">Reference proteome</keyword>
<comment type="caution">
    <text evidence="1">The sequence shown here is derived from an EMBL/GenBank/DDBJ whole genome shotgun (WGS) entry which is preliminary data.</text>
</comment>
<gene>
    <name evidence="1" type="ORF">N7456_009235</name>
</gene>
<accession>A0A9W9K532</accession>
<evidence type="ECO:0008006" key="3">
    <source>
        <dbReference type="Google" id="ProtNLM"/>
    </source>
</evidence>
<dbReference type="EMBL" id="JAPQKH010000006">
    <property type="protein sequence ID" value="KAJ5093374.1"/>
    <property type="molecule type" value="Genomic_DNA"/>
</dbReference>
<proteinExistence type="predicted"/>
<evidence type="ECO:0000313" key="1">
    <source>
        <dbReference type="EMBL" id="KAJ5093374.1"/>
    </source>
</evidence>
<name>A0A9W9K532_9EURO</name>
<dbReference type="Proteomes" id="UP001149165">
    <property type="component" value="Unassembled WGS sequence"/>
</dbReference>
<dbReference type="AlphaFoldDB" id="A0A9W9K532"/>
<sequence>MLRPRIESSISSPFITDDDWHSTNQSSDYHTYFALFNPFISIVKNIVQEHPIGSPPWIKIESQLEDYFFQFPEDLLQFSTVKYTYQFEAMIWLHGLFIILYSTRDIINLLKKTIYIETDKFCHILEHSLLLSEILHPMLTMESPHMESISPTTIYFICLSSAVHCIALRQFIAQSECEHISLPEKLIESTKSHIEMLETLQNSHRSGDQLLIREIQDLLSSCLDAAANGIEADVVQLSCEDLYAYRWTHWGTGMVKMGQESAKQEWNFVEAPESTLWDGITGMETELIVAILQLCSSTQRICSSDYFDLSIMIPM</sequence>
<reference evidence="1" key="2">
    <citation type="journal article" date="2023" name="IMA Fungus">
        <title>Comparative genomic study of the Penicillium genus elucidates a diverse pangenome and 15 lateral gene transfer events.</title>
        <authorList>
            <person name="Petersen C."/>
            <person name="Sorensen T."/>
            <person name="Nielsen M.R."/>
            <person name="Sondergaard T.E."/>
            <person name="Sorensen J.L."/>
            <person name="Fitzpatrick D.A."/>
            <person name="Frisvad J.C."/>
            <person name="Nielsen K.L."/>
        </authorList>
    </citation>
    <scope>NUCLEOTIDE SEQUENCE</scope>
    <source>
        <strain evidence="1">IBT 30069</strain>
    </source>
</reference>
<protein>
    <recommendedName>
        <fullName evidence="3">Transcription factor</fullName>
    </recommendedName>
</protein>
<evidence type="ECO:0000313" key="2">
    <source>
        <dbReference type="Proteomes" id="UP001149165"/>
    </source>
</evidence>
<dbReference type="OrthoDB" id="4412852at2759"/>